<dbReference type="SUPFAM" id="SSF88713">
    <property type="entry name" value="Glycoside hydrolase/deacetylase"/>
    <property type="match status" value="1"/>
</dbReference>
<organism evidence="6 7">
    <name type="scientific">Aequitasia blattaphilus</name>
    <dbReference type="NCBI Taxonomy" id="2949332"/>
    <lineage>
        <taxon>Bacteria</taxon>
        <taxon>Bacillati</taxon>
        <taxon>Bacillota</taxon>
        <taxon>Clostridia</taxon>
        <taxon>Lachnospirales</taxon>
        <taxon>Lachnospiraceae</taxon>
        <taxon>Aequitasia</taxon>
    </lineage>
</organism>
<keyword evidence="3" id="KW-0378">Hydrolase</keyword>
<dbReference type="InterPro" id="IPR011330">
    <property type="entry name" value="Glyco_hydro/deAcase_b/a-brl"/>
</dbReference>
<dbReference type="Gene3D" id="2.10.270.10">
    <property type="entry name" value="Cholin Binding"/>
    <property type="match status" value="1"/>
</dbReference>
<dbReference type="SUPFAM" id="SSF69360">
    <property type="entry name" value="Cell wall binding repeat"/>
    <property type="match status" value="1"/>
</dbReference>
<keyword evidence="4" id="KW-0472">Membrane</keyword>
<sequence>MSSRGMSRKRVLARRRKKRNVRILMLLGILFLIFILLIQGIKFVKSKIKHPEITLTVKSIQIKRGEEIPSFEVQVKGKDLKDKPLSKEAGLTSKDLLEEFQGKKGYKISFDSEKATMEGKYGVKILLDEDIKEKLHSDWKKKVNVVVKNGQLTIVHPVGKWKGDKFQRYEGGYVLNEFIFYKNKYYYFDENGDKTVGLKRDTTGVLYYFNKNGVMQRGWKDIKDKSYYFQDSGAATVGFSDIDGATYYFDEEGQMLTGKQTIGRFKCVFGKAGKMTKREVEGIDTSKPMIALTFDDGPGKFTDELLDGLEKYDATATFFLLGSNIPGYEETLKKMDKIGCEVANHSFSHPQLTKLGGAEIAGEVNRTNDLIAGAIGKRGTSLRPPYGAIDDKVRTHVGTPMILWNRDTLDWKTKNKRQIVDHILGTAEDGDIILLHDIYKESVDAAIEAVPKLMERGFQLVTVSELAAARGINLVPGESYTSFPRAE</sequence>
<evidence type="ECO:0000313" key="7">
    <source>
        <dbReference type="Proteomes" id="UP001523566"/>
    </source>
</evidence>
<dbReference type="Pfam" id="PF01522">
    <property type="entry name" value="Polysacc_deac_1"/>
    <property type="match status" value="1"/>
</dbReference>
<dbReference type="InterPro" id="IPR018337">
    <property type="entry name" value="Cell_wall/Cho-bd_repeat"/>
</dbReference>
<dbReference type="EMBL" id="JAMZFW010000004">
    <property type="protein sequence ID" value="MCP1101539.1"/>
    <property type="molecule type" value="Genomic_DNA"/>
</dbReference>
<comment type="caution">
    <text evidence="6">The sequence shown here is derived from an EMBL/GenBank/DDBJ whole genome shotgun (WGS) entry which is preliminary data.</text>
</comment>
<keyword evidence="4" id="KW-0812">Transmembrane</keyword>
<feature type="domain" description="NodB homology" evidence="5">
    <location>
        <begin position="288"/>
        <end position="461"/>
    </location>
</feature>
<evidence type="ECO:0000256" key="1">
    <source>
        <dbReference type="ARBA" id="ARBA00022723"/>
    </source>
</evidence>
<evidence type="ECO:0000259" key="5">
    <source>
        <dbReference type="PROSITE" id="PS51677"/>
    </source>
</evidence>
<evidence type="ECO:0000313" key="6">
    <source>
        <dbReference type="EMBL" id="MCP1101539.1"/>
    </source>
</evidence>
<evidence type="ECO:0000256" key="2">
    <source>
        <dbReference type="ARBA" id="ARBA00022737"/>
    </source>
</evidence>
<dbReference type="Proteomes" id="UP001523566">
    <property type="component" value="Unassembled WGS sequence"/>
</dbReference>
<dbReference type="RefSeq" id="WP_262065326.1">
    <property type="nucleotide sequence ID" value="NZ_JAMXOD010000004.1"/>
</dbReference>
<name>A0ABT1E6T0_9FIRM</name>
<reference evidence="6 7" key="1">
    <citation type="journal article" date="2022" name="Genome Biol. Evol.">
        <title>Host diet, physiology and behaviors set the stage for Lachnospiraceae cladogenesis.</title>
        <authorList>
            <person name="Vera-Ponce De Leon A."/>
            <person name="Schneider M."/>
            <person name="Jahnes B.C."/>
            <person name="Sadowski V."/>
            <person name="Camuy-Velez L.A."/>
            <person name="Duan J."/>
            <person name="Sabree Z.L."/>
        </authorList>
    </citation>
    <scope>NUCLEOTIDE SEQUENCE [LARGE SCALE GENOMIC DNA]</scope>
    <source>
        <strain evidence="6 7">PAL113</strain>
    </source>
</reference>
<dbReference type="PROSITE" id="PS51677">
    <property type="entry name" value="NODB"/>
    <property type="match status" value="1"/>
</dbReference>
<gene>
    <name evidence="6" type="ORF">NK125_03810</name>
</gene>
<evidence type="ECO:0000256" key="3">
    <source>
        <dbReference type="ARBA" id="ARBA00022801"/>
    </source>
</evidence>
<dbReference type="InterPro" id="IPR002509">
    <property type="entry name" value="NODB_dom"/>
</dbReference>
<accession>A0ABT1E6T0</accession>
<dbReference type="PANTHER" id="PTHR10587">
    <property type="entry name" value="GLYCOSYL TRANSFERASE-RELATED"/>
    <property type="match status" value="1"/>
</dbReference>
<proteinExistence type="predicted"/>
<keyword evidence="7" id="KW-1185">Reference proteome</keyword>
<feature type="transmembrane region" description="Helical" evidence="4">
    <location>
        <begin position="21"/>
        <end position="41"/>
    </location>
</feature>
<dbReference type="Pfam" id="PF01473">
    <property type="entry name" value="Choline_bind_1"/>
    <property type="match status" value="4"/>
</dbReference>
<keyword evidence="4" id="KW-1133">Transmembrane helix</keyword>
<dbReference type="PANTHER" id="PTHR10587:SF133">
    <property type="entry name" value="CHITIN DEACETYLASE 1-RELATED"/>
    <property type="match status" value="1"/>
</dbReference>
<dbReference type="CDD" id="cd10954">
    <property type="entry name" value="CE4_CtAXE_like"/>
    <property type="match status" value="1"/>
</dbReference>
<evidence type="ECO:0000256" key="4">
    <source>
        <dbReference type="SAM" id="Phobius"/>
    </source>
</evidence>
<dbReference type="Gene3D" id="3.20.20.370">
    <property type="entry name" value="Glycoside hydrolase/deacetylase"/>
    <property type="match status" value="1"/>
</dbReference>
<keyword evidence="1" id="KW-0479">Metal-binding</keyword>
<protein>
    <submittedName>
        <fullName evidence="6">Polysaccharide deacetylase family protein</fullName>
    </submittedName>
</protein>
<keyword evidence="2" id="KW-0677">Repeat</keyword>
<dbReference type="InterPro" id="IPR050248">
    <property type="entry name" value="Polysacc_deacetylase_ArnD"/>
</dbReference>